<feature type="region of interest" description="Disordered" evidence="1">
    <location>
        <begin position="103"/>
        <end position="132"/>
    </location>
</feature>
<feature type="compositionally biased region" description="Polar residues" evidence="1">
    <location>
        <begin position="103"/>
        <end position="117"/>
    </location>
</feature>
<dbReference type="GeneID" id="28976079"/>
<gene>
    <name evidence="3" type="ORF">RHOBADRAFT_51055</name>
</gene>
<feature type="region of interest" description="Disordered" evidence="1">
    <location>
        <begin position="179"/>
        <end position="226"/>
    </location>
</feature>
<feature type="compositionally biased region" description="Low complexity" evidence="1">
    <location>
        <begin position="183"/>
        <end position="203"/>
    </location>
</feature>
<keyword evidence="2" id="KW-1133">Transmembrane helix</keyword>
<dbReference type="Gene3D" id="2.60.120.260">
    <property type="entry name" value="Galactose-binding domain-like"/>
    <property type="match status" value="1"/>
</dbReference>
<feature type="region of interest" description="Disordered" evidence="1">
    <location>
        <begin position="689"/>
        <end position="787"/>
    </location>
</feature>
<dbReference type="STRING" id="578459.A0A194SDE0"/>
<reference evidence="3 4" key="1">
    <citation type="journal article" date="2015" name="Front. Microbiol.">
        <title>Genome sequence of the plant growth promoting endophytic yeast Rhodotorula graminis WP1.</title>
        <authorList>
            <person name="Firrincieli A."/>
            <person name="Otillar R."/>
            <person name="Salamov A."/>
            <person name="Schmutz J."/>
            <person name="Khan Z."/>
            <person name="Redman R.S."/>
            <person name="Fleck N.D."/>
            <person name="Lindquist E."/>
            <person name="Grigoriev I.V."/>
            <person name="Doty S.L."/>
        </authorList>
    </citation>
    <scope>NUCLEOTIDE SEQUENCE [LARGE SCALE GENOMIC DNA]</scope>
    <source>
        <strain evidence="3 4">WP1</strain>
    </source>
</reference>
<keyword evidence="2" id="KW-0812">Transmembrane</keyword>
<proteinExistence type="predicted"/>
<keyword evidence="2" id="KW-0472">Membrane</keyword>
<dbReference type="Proteomes" id="UP000053890">
    <property type="component" value="Unassembled WGS sequence"/>
</dbReference>
<evidence type="ECO:0000313" key="4">
    <source>
        <dbReference type="Proteomes" id="UP000053890"/>
    </source>
</evidence>
<dbReference type="AlphaFoldDB" id="A0A194SDE0"/>
<keyword evidence="4" id="KW-1185">Reference proteome</keyword>
<feature type="transmembrane region" description="Helical" evidence="2">
    <location>
        <begin position="582"/>
        <end position="607"/>
    </location>
</feature>
<dbReference type="OrthoDB" id="2563669at2759"/>
<feature type="compositionally biased region" description="Low complexity" evidence="1">
    <location>
        <begin position="712"/>
        <end position="751"/>
    </location>
</feature>
<dbReference type="EMBL" id="KQ474073">
    <property type="protein sequence ID" value="KPV78607.1"/>
    <property type="molecule type" value="Genomic_DNA"/>
</dbReference>
<evidence type="ECO:0000313" key="3">
    <source>
        <dbReference type="EMBL" id="KPV78607.1"/>
    </source>
</evidence>
<evidence type="ECO:0000256" key="1">
    <source>
        <dbReference type="SAM" id="MobiDB-lite"/>
    </source>
</evidence>
<protein>
    <submittedName>
        <fullName evidence="3">Uncharacterized protein</fullName>
    </submittedName>
</protein>
<sequence>MISAAPFSSTSMATTPVLDVQRTSARDDERDFVLEGVFIHPDHLAQGFFADELVDSCSETSSIVDYNDELPVAELSGLALNCGSAQDASHDYFAPRAGSSNPSPFYSGSTESSQASSLLERDSPGAWSAASTPTCDALVKPDFSRRSSMYSVSDVASPCIPATFSYASFHAPATVSAPMTRLPSRSTSPTRPSPYSRPASSASHGGASMTRSVSSPVETQRQVEDRQRRISIAEVVMDERAVKMARSQSTATTPVLGAFPSHLTGSASMGRTSSKPLFSPLMAASSSSSGWANLPGASPFLASRPGTMPLRNERAHSYAGVENYFPPPSALAEPRRSVPTIPYAASTSAPRQSRRISRIFPLTPILPQSPELAVEPSPTDMPSSTARQRSPLTRLVAAVVPVPLLLAAVLLQAPSPASAAIIGAELHNVSSDTTQFSYVGRWRSDTEDGVYQAYSNDTDAVVTFSFVGVGASYLAEKRDDRGICSIQVDDQYPTYMDLYDNSGYSQGLQPIWSSGTLVYGQHNITISQVGPDSRFGYYPYLVTSTWLEAVPSDVASYLNTQVIPSSTASSIPTQSSSSSPNVGAIVGGTIGAVLAAMLLGFLFYLYWRDRTQRKRSEGAPVEKVKKADGKMAIEDEPESSPYGGAPYPGWGAGFSGYGYPHDPYGAYSSGGAYTPYGYDPSSAAGSAWGGYAPPHHPQHAHQGGGGGGGYLGAPLSADSRSADSHSAPAPRASGGASSSGGAYPASAARGSNYDSAYHSGDGSDSRSYPYHVQGFGTESRSYPVPEI</sequence>
<dbReference type="RefSeq" id="XP_018274656.1">
    <property type="nucleotide sequence ID" value="XM_018415631.1"/>
</dbReference>
<feature type="compositionally biased region" description="Gly residues" evidence="1">
    <location>
        <begin position="702"/>
        <end position="711"/>
    </location>
</feature>
<name>A0A194SDE0_RHOGW</name>
<evidence type="ECO:0000256" key="2">
    <source>
        <dbReference type="SAM" id="Phobius"/>
    </source>
</evidence>
<accession>A0A194SDE0</accession>
<feature type="compositionally biased region" description="Basic and acidic residues" evidence="1">
    <location>
        <begin position="615"/>
        <end position="633"/>
    </location>
</feature>
<organism evidence="3 4">
    <name type="scientific">Rhodotorula graminis (strain WP1)</name>
    <dbReference type="NCBI Taxonomy" id="578459"/>
    <lineage>
        <taxon>Eukaryota</taxon>
        <taxon>Fungi</taxon>
        <taxon>Dikarya</taxon>
        <taxon>Basidiomycota</taxon>
        <taxon>Pucciniomycotina</taxon>
        <taxon>Microbotryomycetes</taxon>
        <taxon>Sporidiobolales</taxon>
        <taxon>Sporidiobolaceae</taxon>
        <taxon>Rhodotorula</taxon>
    </lineage>
</organism>
<feature type="compositionally biased region" description="Polar residues" evidence="1">
    <location>
        <begin position="209"/>
        <end position="220"/>
    </location>
</feature>
<feature type="region of interest" description="Disordered" evidence="1">
    <location>
        <begin position="615"/>
        <end position="642"/>
    </location>
</feature>